<evidence type="ECO:0000256" key="1">
    <source>
        <dbReference type="ARBA" id="ARBA00006484"/>
    </source>
</evidence>
<dbReference type="PANTHER" id="PTHR43008">
    <property type="entry name" value="BENZIL REDUCTASE"/>
    <property type="match status" value="1"/>
</dbReference>
<evidence type="ECO:0000313" key="4">
    <source>
        <dbReference type="EMBL" id="PWN19924.1"/>
    </source>
</evidence>
<comment type="similarity">
    <text evidence="1">Belongs to the short-chain dehydrogenases/reductases (SDR) family.</text>
</comment>
<proteinExistence type="inferred from homology"/>
<evidence type="ECO:0000313" key="5">
    <source>
        <dbReference type="Proteomes" id="UP000245942"/>
    </source>
</evidence>
<dbReference type="PANTHER" id="PTHR43008:SF1">
    <property type="entry name" value="NADP-DEPENDENT MANNITOL DEHYDROGENASE-RELATED"/>
    <property type="match status" value="1"/>
</dbReference>
<dbReference type="PRINTS" id="PR00081">
    <property type="entry name" value="GDHRDH"/>
</dbReference>
<dbReference type="GO" id="GO:0050085">
    <property type="term" value="F:mannitol 2-dehydrogenase (NADP+) activity"/>
    <property type="evidence" value="ECO:0007669"/>
    <property type="project" value="UniProtKB-ARBA"/>
</dbReference>
<protein>
    <submittedName>
        <fullName evidence="4">Putative NADP-dependent mannitol dehydrogenase</fullName>
    </submittedName>
</protein>
<reference evidence="4 5" key="1">
    <citation type="journal article" date="2018" name="Mol. Biol. Evol.">
        <title>Broad Genomic Sampling Reveals a Smut Pathogenic Ancestry of the Fungal Clade Ustilaginomycotina.</title>
        <authorList>
            <person name="Kijpornyongpan T."/>
            <person name="Mondo S.J."/>
            <person name="Barry K."/>
            <person name="Sandor L."/>
            <person name="Lee J."/>
            <person name="Lipzen A."/>
            <person name="Pangilinan J."/>
            <person name="LaButti K."/>
            <person name="Hainaut M."/>
            <person name="Henrissat B."/>
            <person name="Grigoriev I.V."/>
            <person name="Spatafora J.W."/>
            <person name="Aime M.C."/>
        </authorList>
    </citation>
    <scope>NUCLEOTIDE SEQUENCE [LARGE SCALE GENOMIC DNA]</scope>
    <source>
        <strain evidence="4 5">MCA 4718</strain>
    </source>
</reference>
<dbReference type="EMBL" id="KZ819329">
    <property type="protein sequence ID" value="PWN19924.1"/>
    <property type="molecule type" value="Genomic_DNA"/>
</dbReference>
<sequence>MSMTIEECSATRQPRPIPETSRNVLEQLSMKGKVTLVTGAADGIGLAAVEAVIEAGGDAAMVYRSNDTAVEKAKKLAEQYGVKVRAYKCDVTSADEVQKVIKDVFGDFGRIDVLVANAGMAVSQPLLEQSLEDYKKQMSVNVDGVVYCAKFVGEIFKKQGFGNLIITSSMSAHIVNVPVDQPIYNLTKAAVTHFGKSLAREWREFARVNIVSPGFFYTKMGASPQCENEAVRKAVLARQGDTKELKGIFLYLASDASTFTTGSDILVDGGYTLT</sequence>
<keyword evidence="3" id="KW-0560">Oxidoreductase</keyword>
<dbReference type="OrthoDB" id="1888931at2759"/>
<dbReference type="GO" id="GO:0044281">
    <property type="term" value="P:small molecule metabolic process"/>
    <property type="evidence" value="ECO:0007669"/>
    <property type="project" value="UniProtKB-ARBA"/>
</dbReference>
<keyword evidence="2" id="KW-0521">NADP</keyword>
<evidence type="ECO:0000256" key="2">
    <source>
        <dbReference type="ARBA" id="ARBA00022857"/>
    </source>
</evidence>
<dbReference type="PRINTS" id="PR00080">
    <property type="entry name" value="SDRFAMILY"/>
</dbReference>
<dbReference type="InterPro" id="IPR036291">
    <property type="entry name" value="NAD(P)-bd_dom_sf"/>
</dbReference>
<organism evidence="4 5">
    <name type="scientific">Pseudomicrostroma glucosiphilum</name>
    <dbReference type="NCBI Taxonomy" id="1684307"/>
    <lineage>
        <taxon>Eukaryota</taxon>
        <taxon>Fungi</taxon>
        <taxon>Dikarya</taxon>
        <taxon>Basidiomycota</taxon>
        <taxon>Ustilaginomycotina</taxon>
        <taxon>Exobasidiomycetes</taxon>
        <taxon>Microstromatales</taxon>
        <taxon>Microstromatales incertae sedis</taxon>
        <taxon>Pseudomicrostroma</taxon>
    </lineage>
</organism>
<dbReference type="GO" id="GO:0005975">
    <property type="term" value="P:carbohydrate metabolic process"/>
    <property type="evidence" value="ECO:0007669"/>
    <property type="project" value="UniProtKB-ARBA"/>
</dbReference>
<dbReference type="STRING" id="1684307.A0A316U516"/>
<keyword evidence="5" id="KW-1185">Reference proteome</keyword>
<dbReference type="Pfam" id="PF13561">
    <property type="entry name" value="adh_short_C2"/>
    <property type="match status" value="1"/>
</dbReference>
<dbReference type="AlphaFoldDB" id="A0A316U516"/>
<accession>A0A316U516</accession>
<name>A0A316U516_9BASI</name>
<dbReference type="SUPFAM" id="SSF51735">
    <property type="entry name" value="NAD(P)-binding Rossmann-fold domains"/>
    <property type="match status" value="1"/>
</dbReference>
<dbReference type="Proteomes" id="UP000245942">
    <property type="component" value="Unassembled WGS sequence"/>
</dbReference>
<dbReference type="FunFam" id="3.40.50.720:FF:000090">
    <property type="entry name" value="NADP-dependent mannitol dehydrogenase"/>
    <property type="match status" value="1"/>
</dbReference>
<dbReference type="GO" id="GO:0050664">
    <property type="term" value="F:oxidoreductase activity, acting on NAD(P)H, oxygen as acceptor"/>
    <property type="evidence" value="ECO:0007669"/>
    <property type="project" value="TreeGrafter"/>
</dbReference>
<dbReference type="InterPro" id="IPR002347">
    <property type="entry name" value="SDR_fam"/>
</dbReference>
<evidence type="ECO:0000256" key="3">
    <source>
        <dbReference type="ARBA" id="ARBA00023002"/>
    </source>
</evidence>
<dbReference type="GeneID" id="37014449"/>
<dbReference type="RefSeq" id="XP_025347084.1">
    <property type="nucleotide sequence ID" value="XM_025492715.1"/>
</dbReference>
<dbReference type="Gene3D" id="3.40.50.720">
    <property type="entry name" value="NAD(P)-binding Rossmann-like Domain"/>
    <property type="match status" value="1"/>
</dbReference>
<gene>
    <name evidence="4" type="ORF">BCV69DRAFT_283452</name>
</gene>